<dbReference type="EMBL" id="CP001032">
    <property type="protein sequence ID" value="ACB77001.1"/>
    <property type="molecule type" value="Genomic_DNA"/>
</dbReference>
<gene>
    <name evidence="3" type="ordered locus">Oter_3726</name>
</gene>
<evidence type="ECO:0000256" key="1">
    <source>
        <dbReference type="SAM" id="SignalP"/>
    </source>
</evidence>
<dbReference type="RefSeq" id="WP_012376530.1">
    <property type="nucleotide sequence ID" value="NC_010571.1"/>
</dbReference>
<dbReference type="KEGG" id="ote:Oter_3726"/>
<evidence type="ECO:0000313" key="3">
    <source>
        <dbReference type="EMBL" id="ACB77001.1"/>
    </source>
</evidence>
<dbReference type="InterPro" id="IPR011050">
    <property type="entry name" value="Pectin_lyase_fold/virulence"/>
</dbReference>
<dbReference type="Gene3D" id="2.160.20.10">
    <property type="entry name" value="Single-stranded right-handed beta-helix, Pectin lyase-like"/>
    <property type="match status" value="2"/>
</dbReference>
<keyword evidence="1" id="KW-0732">Signal</keyword>
<organism evidence="3 4">
    <name type="scientific">Opitutus terrae (strain DSM 11246 / JCM 15787 / PB90-1)</name>
    <dbReference type="NCBI Taxonomy" id="452637"/>
    <lineage>
        <taxon>Bacteria</taxon>
        <taxon>Pseudomonadati</taxon>
        <taxon>Verrucomicrobiota</taxon>
        <taxon>Opitutia</taxon>
        <taxon>Opitutales</taxon>
        <taxon>Opitutaceae</taxon>
        <taxon>Opitutus</taxon>
    </lineage>
</organism>
<dbReference type="InterPro" id="IPR012334">
    <property type="entry name" value="Pectin_lyas_fold"/>
</dbReference>
<dbReference type="Pfam" id="PF19815">
    <property type="entry name" value="DUF6298"/>
    <property type="match status" value="1"/>
</dbReference>
<keyword evidence="4" id="KW-1185">Reference proteome</keyword>
<dbReference type="AlphaFoldDB" id="B1ZXK6"/>
<dbReference type="SUPFAM" id="SSF51126">
    <property type="entry name" value="Pectin lyase-like"/>
    <property type="match status" value="1"/>
</dbReference>
<evidence type="ECO:0000259" key="2">
    <source>
        <dbReference type="Pfam" id="PF19815"/>
    </source>
</evidence>
<dbReference type="eggNOG" id="COG5434">
    <property type="taxonomic scope" value="Bacteria"/>
</dbReference>
<dbReference type="Proteomes" id="UP000007013">
    <property type="component" value="Chromosome"/>
</dbReference>
<protein>
    <recommendedName>
        <fullName evidence="2">DUF6298 domain-containing protein</fullName>
    </recommendedName>
</protein>
<name>B1ZXK6_OPITP</name>
<evidence type="ECO:0000313" key="4">
    <source>
        <dbReference type="Proteomes" id="UP000007013"/>
    </source>
</evidence>
<reference evidence="3 4" key="1">
    <citation type="journal article" date="2011" name="J. Bacteriol.">
        <title>Genome sequence of the verrucomicrobium Opitutus terrae PB90-1, an abundant inhabitant of rice paddy soil ecosystems.</title>
        <authorList>
            <person name="van Passel M.W."/>
            <person name="Kant R."/>
            <person name="Palva A."/>
            <person name="Copeland A."/>
            <person name="Lucas S."/>
            <person name="Lapidus A."/>
            <person name="Glavina del Rio T."/>
            <person name="Pitluck S."/>
            <person name="Goltsman E."/>
            <person name="Clum A."/>
            <person name="Sun H."/>
            <person name="Schmutz J."/>
            <person name="Larimer F.W."/>
            <person name="Land M.L."/>
            <person name="Hauser L."/>
            <person name="Kyrpides N."/>
            <person name="Mikhailova N."/>
            <person name="Richardson P.P."/>
            <person name="Janssen P.H."/>
            <person name="de Vos W.M."/>
            <person name="Smidt H."/>
        </authorList>
    </citation>
    <scope>NUCLEOTIDE SEQUENCE [LARGE SCALE GENOMIC DNA]</scope>
    <source>
        <strain evidence="4">DSM 11246 / JCM 15787 / PB90-1</strain>
    </source>
</reference>
<feature type="domain" description="DUF6298" evidence="2">
    <location>
        <begin position="441"/>
        <end position="875"/>
    </location>
</feature>
<proteinExistence type="predicted"/>
<dbReference type="HOGENOM" id="CLU_292520_0_0_0"/>
<accession>B1ZXK6</accession>
<sequence length="997" mass="109012">MIRLRLLVCGVWLAMGAASLRAAVEEPTLPPIDFSHAGYRGGDGAIPEVPSVVRVKPSGGDDTALLQAAIDHVGALPARGDGGRGAVLLEPGRFRVSGSLQLRADGVVLRGSTDPQSPSVVLATGVGRRTLIQVGHQGAPATARAVPVMADAAVGARRLRVDDVTGFATGDRVVVERPSTAEWIAALGMNTDKGNFVADRTHWKPGSRNLVWDRTIVAIDVPAKELELNAPITAALEQRFGGGSVAKVTDARIVRHVGIEQLVLESEFAADRPLDEEHSWIAVAIDSAEDAWVRKVTARHFVSSAVRVGPRARRVTVEDCRSEQPVSEIGGYRRLSFYVEGQQVLVQRCAAEQSVNGFGLGFCAAGPNVFLDCVAREAKGASGAYESWNAGTLFERVTIEGAALRLTREMQRTQGGGWTAGNSVVWNCRAEAIEVQGPDGAPVVERTAEESLYASQLAKRRGNAATRAAPNQRVEGNALHLAEVSELQFEPTPEAPKPVHPLEIVGGRFVVDGRVVWGGQFNSAWWKGQQSPAIAAETSGRSVTRFMPGRIGRGLTEDLEQLAADMIERDMPFYTGGPGLWYDRRRDDHLKIPRADGNVWAPFYELPWARSGQGVAWDGLSKYDLARFNPWYFGRMREFARVCGEHGLVLHYNLYNTHNILETFAHYVEYPWRTANCINDIGLPEPVKLDPKETVHRSDVIYNVDHPGRRALHRAYIFHTLDQLGDQPNVVLSLAFQFAGPLAFQEFFLDTVAEWEREHGRSVTIELITSKDITDAILADPVRARQIDVIDMRYWQRQPDGTLWAPRGDVNLAFREQNTVLFGKGVDTPPDTTPLAVYRAVREYRDRFPQKPIVAWHGGCGPIPVLMAGGAQALMRNPSAGQSQGGARDDAAFNRWVRDELSAVLMRMAPRDGWVAEPDTAWCLADDRGENVLIYSLAGESIRLDRAIDKSDGGATRGVWFDPKNGETKPAKIGSTVAGAVIVKPSTGAWALRVWGI</sequence>
<dbReference type="STRING" id="452637.Oter_3726"/>
<feature type="signal peptide" evidence="1">
    <location>
        <begin position="1"/>
        <end position="22"/>
    </location>
</feature>
<dbReference type="InterPro" id="IPR046265">
    <property type="entry name" value="DUF6298"/>
</dbReference>
<dbReference type="OrthoDB" id="188639at2"/>
<feature type="chain" id="PRO_5002772208" description="DUF6298 domain-containing protein" evidence="1">
    <location>
        <begin position="23"/>
        <end position="997"/>
    </location>
</feature>